<dbReference type="GO" id="GO:0046933">
    <property type="term" value="F:proton-transporting ATP synthase activity, rotational mechanism"/>
    <property type="evidence" value="ECO:0007669"/>
    <property type="project" value="InterPro"/>
</dbReference>
<dbReference type="InterPro" id="IPR026015">
    <property type="entry name" value="ATP_synth_OSCP/delta_N_sf"/>
</dbReference>
<dbReference type="AlphaFoldDB" id="A0A6J6L2A5"/>
<dbReference type="NCBIfam" id="TIGR01145">
    <property type="entry name" value="ATP_synt_delta"/>
    <property type="match status" value="1"/>
</dbReference>
<dbReference type="EMBL" id="CAEZWJ010000022">
    <property type="protein sequence ID" value="CAB4655318.1"/>
    <property type="molecule type" value="Genomic_DNA"/>
</dbReference>
<keyword evidence="2" id="KW-0813">Transport</keyword>
<evidence type="ECO:0000256" key="4">
    <source>
        <dbReference type="ARBA" id="ARBA00023065"/>
    </source>
</evidence>
<dbReference type="GO" id="GO:0016020">
    <property type="term" value="C:membrane"/>
    <property type="evidence" value="ECO:0007669"/>
    <property type="project" value="UniProtKB-SubCell"/>
</dbReference>
<evidence type="ECO:0000256" key="5">
    <source>
        <dbReference type="ARBA" id="ARBA00023136"/>
    </source>
</evidence>
<name>A0A6J6L2A5_9ZZZZ</name>
<evidence type="ECO:0000256" key="6">
    <source>
        <dbReference type="ARBA" id="ARBA00023310"/>
    </source>
</evidence>
<keyword evidence="3" id="KW-0375">Hydrogen ion transport</keyword>
<dbReference type="PANTHER" id="PTHR11910">
    <property type="entry name" value="ATP SYNTHASE DELTA CHAIN"/>
    <property type="match status" value="1"/>
</dbReference>
<evidence type="ECO:0000256" key="2">
    <source>
        <dbReference type="ARBA" id="ARBA00022448"/>
    </source>
</evidence>
<gene>
    <name evidence="7" type="ORF">UFOPK2214_00866</name>
</gene>
<sequence length="172" mass="18421">MSNDAYISSLSAIAESEGVLDRVEAEFSAVVRAIDANEDLRSKLTDELLPIAVRQQIVEKLLEGKGHRLTTQFVSLLLGAGKGRDLRAIAAAISAKVADGQSRKVAEVRSAVELSEDQQKRLADALGKKFNTQVNLKVVVDPTVVGGIVATVGDEVIDASVRSKLDQLKSRL</sequence>
<dbReference type="Pfam" id="PF00213">
    <property type="entry name" value="OSCP"/>
    <property type="match status" value="1"/>
</dbReference>
<dbReference type="PRINTS" id="PR00125">
    <property type="entry name" value="ATPASEDELTA"/>
</dbReference>
<keyword evidence="6" id="KW-0066">ATP synthesis</keyword>
<evidence type="ECO:0000256" key="1">
    <source>
        <dbReference type="ARBA" id="ARBA00004370"/>
    </source>
</evidence>
<reference evidence="7" key="1">
    <citation type="submission" date="2020-05" db="EMBL/GenBank/DDBJ databases">
        <authorList>
            <person name="Chiriac C."/>
            <person name="Salcher M."/>
            <person name="Ghai R."/>
            <person name="Kavagutti S V."/>
        </authorList>
    </citation>
    <scope>NUCLEOTIDE SEQUENCE</scope>
</reference>
<keyword evidence="5" id="KW-0472">Membrane</keyword>
<organism evidence="7">
    <name type="scientific">freshwater metagenome</name>
    <dbReference type="NCBI Taxonomy" id="449393"/>
    <lineage>
        <taxon>unclassified sequences</taxon>
        <taxon>metagenomes</taxon>
        <taxon>ecological metagenomes</taxon>
    </lineage>
</organism>
<dbReference type="HAMAP" id="MF_01416">
    <property type="entry name" value="ATP_synth_delta_bact"/>
    <property type="match status" value="1"/>
</dbReference>
<evidence type="ECO:0000256" key="3">
    <source>
        <dbReference type="ARBA" id="ARBA00022781"/>
    </source>
</evidence>
<accession>A0A6J6L2A5</accession>
<evidence type="ECO:0000313" key="7">
    <source>
        <dbReference type="EMBL" id="CAB4655318.1"/>
    </source>
</evidence>
<dbReference type="SUPFAM" id="SSF47928">
    <property type="entry name" value="N-terminal domain of the delta subunit of the F1F0-ATP synthase"/>
    <property type="match status" value="1"/>
</dbReference>
<keyword evidence="4" id="KW-0406">Ion transport</keyword>
<proteinExistence type="inferred from homology"/>
<dbReference type="Gene3D" id="1.10.520.20">
    <property type="entry name" value="N-terminal domain of the delta subunit of the F1F0-ATP synthase"/>
    <property type="match status" value="1"/>
</dbReference>
<dbReference type="InterPro" id="IPR000711">
    <property type="entry name" value="ATPase_OSCP/dsu"/>
</dbReference>
<comment type="subcellular location">
    <subcellularLocation>
        <location evidence="1">Membrane</location>
    </subcellularLocation>
</comment>
<protein>
    <submittedName>
        <fullName evidence="7">Unannotated protein</fullName>
    </submittedName>
</protein>